<protein>
    <recommendedName>
        <fullName evidence="8">FAD-binding domain-containing protein</fullName>
    </recommendedName>
</protein>
<dbReference type="PROSITE" id="PS01304">
    <property type="entry name" value="UBIH"/>
    <property type="match status" value="1"/>
</dbReference>
<dbReference type="Proteomes" id="UP000637423">
    <property type="component" value="Unassembled WGS sequence"/>
</dbReference>
<dbReference type="InterPro" id="IPR018168">
    <property type="entry name" value="Ubi_Hdrlase_CS"/>
</dbReference>
<accession>A0A916UMF1</accession>
<dbReference type="AlphaFoldDB" id="A0A916UMF1"/>
<dbReference type="SUPFAM" id="SSF51905">
    <property type="entry name" value="FAD/NAD(P)-binding domain"/>
    <property type="match status" value="1"/>
</dbReference>
<dbReference type="PANTHER" id="PTHR43876:SF8">
    <property type="entry name" value="2-OCTAPRENYL-6-METHOXYPHENOL HYDROXYLASE"/>
    <property type="match status" value="1"/>
</dbReference>
<keyword evidence="4" id="KW-0285">Flavoprotein</keyword>
<dbReference type="PRINTS" id="PR00420">
    <property type="entry name" value="RNGMNOXGNASE"/>
</dbReference>
<proteinExistence type="inferred from homology"/>
<keyword evidence="10" id="KW-1185">Reference proteome</keyword>
<dbReference type="RefSeq" id="WP_188566601.1">
    <property type="nucleotide sequence ID" value="NZ_BMED01000002.1"/>
</dbReference>
<organism evidence="9 10">
    <name type="scientific">Undibacterium terreum</name>
    <dbReference type="NCBI Taxonomy" id="1224302"/>
    <lineage>
        <taxon>Bacteria</taxon>
        <taxon>Pseudomonadati</taxon>
        <taxon>Pseudomonadota</taxon>
        <taxon>Betaproteobacteria</taxon>
        <taxon>Burkholderiales</taxon>
        <taxon>Oxalobacteraceae</taxon>
        <taxon>Undibacterium</taxon>
    </lineage>
</organism>
<evidence type="ECO:0000256" key="6">
    <source>
        <dbReference type="ARBA" id="ARBA00023002"/>
    </source>
</evidence>
<reference evidence="9" key="1">
    <citation type="journal article" date="2014" name="Int. J. Syst. Evol. Microbiol.">
        <title>Complete genome sequence of Corynebacterium casei LMG S-19264T (=DSM 44701T), isolated from a smear-ripened cheese.</title>
        <authorList>
            <consortium name="US DOE Joint Genome Institute (JGI-PGF)"/>
            <person name="Walter F."/>
            <person name="Albersmeier A."/>
            <person name="Kalinowski J."/>
            <person name="Ruckert C."/>
        </authorList>
    </citation>
    <scope>NUCLEOTIDE SEQUENCE</scope>
    <source>
        <strain evidence="9">CGMCC 1.10998</strain>
    </source>
</reference>
<dbReference type="Gene3D" id="3.50.50.60">
    <property type="entry name" value="FAD/NAD(P)-binding domain"/>
    <property type="match status" value="2"/>
</dbReference>
<evidence type="ECO:0000256" key="2">
    <source>
        <dbReference type="ARBA" id="ARBA00004749"/>
    </source>
</evidence>
<evidence type="ECO:0000313" key="9">
    <source>
        <dbReference type="EMBL" id="GGC79016.1"/>
    </source>
</evidence>
<evidence type="ECO:0000256" key="7">
    <source>
        <dbReference type="ARBA" id="ARBA00023033"/>
    </source>
</evidence>
<dbReference type="InterPro" id="IPR010971">
    <property type="entry name" value="UbiH/COQ6"/>
</dbReference>
<reference evidence="9" key="2">
    <citation type="submission" date="2020-09" db="EMBL/GenBank/DDBJ databases">
        <authorList>
            <person name="Sun Q."/>
            <person name="Zhou Y."/>
        </authorList>
    </citation>
    <scope>NUCLEOTIDE SEQUENCE</scope>
    <source>
        <strain evidence="9">CGMCC 1.10998</strain>
    </source>
</reference>
<evidence type="ECO:0000256" key="5">
    <source>
        <dbReference type="ARBA" id="ARBA00022827"/>
    </source>
</evidence>
<dbReference type="InterPro" id="IPR036188">
    <property type="entry name" value="FAD/NAD-bd_sf"/>
</dbReference>
<keyword evidence="5" id="KW-0274">FAD</keyword>
<gene>
    <name evidence="9" type="ORF">GCM10011396_27780</name>
</gene>
<sequence>MSSSETMTPGANDFDVAICGAGPVGQALALLLVRRGMDGKRIALIDAKGIDQAMQDSRSIALSFGSRQLLAGAGAWPANASHIATEIHQVHVSRRGHFGRTLIDCREYDLPALGYVVRYGKLVQPLHKALQNTSVAVMRPAQVLAINESKDAVTLNLGDGSSLTASIVVQAEGGTFDTQAEKSRRHDYQQTAIVSHVTTSLPLPQRAFERFTEQGPLALLPQEDGYALVWCVRPDTAEKLLALDDAAFTQALQAAFGQRLGDILTASKRFSFPLGLNAQAQATARTVTIGNAAQTLHPVAGQGLNLGLRDAAVLATLLTETPLAAATAGASAAILQQFLTQRDSDRGSSIRLTDSMARVFAGSADGSPIQALLGAGLGALDLFKPAKKILAEQLMFGWR</sequence>
<evidence type="ECO:0000256" key="4">
    <source>
        <dbReference type="ARBA" id="ARBA00022630"/>
    </source>
</evidence>
<evidence type="ECO:0000256" key="3">
    <source>
        <dbReference type="ARBA" id="ARBA00005349"/>
    </source>
</evidence>
<dbReference type="Pfam" id="PF01494">
    <property type="entry name" value="FAD_binding_3"/>
    <property type="match status" value="1"/>
</dbReference>
<dbReference type="NCBIfam" id="TIGR01988">
    <property type="entry name" value="Ubi-OHases"/>
    <property type="match status" value="1"/>
</dbReference>
<comment type="cofactor">
    <cofactor evidence="1">
        <name>FAD</name>
        <dbReference type="ChEBI" id="CHEBI:57692"/>
    </cofactor>
</comment>
<dbReference type="EMBL" id="BMED01000002">
    <property type="protein sequence ID" value="GGC79016.1"/>
    <property type="molecule type" value="Genomic_DNA"/>
</dbReference>
<dbReference type="PANTHER" id="PTHR43876">
    <property type="entry name" value="UBIQUINONE BIOSYNTHESIS MONOOXYGENASE COQ6, MITOCHONDRIAL"/>
    <property type="match status" value="1"/>
</dbReference>
<dbReference type="GO" id="GO:0008681">
    <property type="term" value="F:2-octaprenyl-6-methoxyphenol hydroxylase activity"/>
    <property type="evidence" value="ECO:0007669"/>
    <property type="project" value="TreeGrafter"/>
</dbReference>
<evidence type="ECO:0000259" key="8">
    <source>
        <dbReference type="Pfam" id="PF01494"/>
    </source>
</evidence>
<feature type="domain" description="FAD-binding" evidence="8">
    <location>
        <begin position="14"/>
        <end position="320"/>
    </location>
</feature>
<name>A0A916UMF1_9BURK</name>
<evidence type="ECO:0000256" key="1">
    <source>
        <dbReference type="ARBA" id="ARBA00001974"/>
    </source>
</evidence>
<comment type="caution">
    <text evidence="9">The sequence shown here is derived from an EMBL/GenBank/DDBJ whole genome shotgun (WGS) entry which is preliminary data.</text>
</comment>
<dbReference type="InterPro" id="IPR051205">
    <property type="entry name" value="UbiH/COQ6_monooxygenase"/>
</dbReference>
<dbReference type="InterPro" id="IPR002938">
    <property type="entry name" value="FAD-bd"/>
</dbReference>
<comment type="similarity">
    <text evidence="3">Belongs to the UbiH/COQ6 family.</text>
</comment>
<dbReference type="GO" id="GO:0071949">
    <property type="term" value="F:FAD binding"/>
    <property type="evidence" value="ECO:0007669"/>
    <property type="project" value="InterPro"/>
</dbReference>
<comment type="pathway">
    <text evidence="2">Cofactor biosynthesis; ubiquinone biosynthesis.</text>
</comment>
<dbReference type="GO" id="GO:0006744">
    <property type="term" value="P:ubiquinone biosynthetic process"/>
    <property type="evidence" value="ECO:0007669"/>
    <property type="project" value="InterPro"/>
</dbReference>
<evidence type="ECO:0000313" key="10">
    <source>
        <dbReference type="Proteomes" id="UP000637423"/>
    </source>
</evidence>
<keyword evidence="7" id="KW-0503">Monooxygenase</keyword>
<keyword evidence="6" id="KW-0560">Oxidoreductase</keyword>